<name>A0ABP0VWY5_9BRYO</name>
<feature type="transmembrane region" description="Helical" evidence="7">
    <location>
        <begin position="153"/>
        <end position="177"/>
    </location>
</feature>
<evidence type="ECO:0000256" key="5">
    <source>
        <dbReference type="ARBA" id="ARBA00025797"/>
    </source>
</evidence>
<feature type="region of interest" description="Disordered" evidence="6">
    <location>
        <begin position="22"/>
        <end position="42"/>
    </location>
</feature>
<feature type="transmembrane region" description="Helical" evidence="7">
    <location>
        <begin position="298"/>
        <end position="320"/>
    </location>
</feature>
<evidence type="ECO:0000256" key="2">
    <source>
        <dbReference type="ARBA" id="ARBA00022692"/>
    </source>
</evidence>
<evidence type="ECO:0000256" key="4">
    <source>
        <dbReference type="ARBA" id="ARBA00023136"/>
    </source>
</evidence>
<dbReference type="Pfam" id="PF09335">
    <property type="entry name" value="VTT_dom"/>
    <property type="match status" value="1"/>
</dbReference>
<evidence type="ECO:0000259" key="8">
    <source>
        <dbReference type="Pfam" id="PF09335"/>
    </source>
</evidence>
<accession>A0ABP0VWY5</accession>
<dbReference type="EMBL" id="OZ020107">
    <property type="protein sequence ID" value="CAK9259012.1"/>
    <property type="molecule type" value="Genomic_DNA"/>
</dbReference>
<evidence type="ECO:0000256" key="1">
    <source>
        <dbReference type="ARBA" id="ARBA00004141"/>
    </source>
</evidence>
<feature type="transmembrane region" description="Helical" evidence="7">
    <location>
        <begin position="235"/>
        <end position="253"/>
    </location>
</feature>
<keyword evidence="10" id="KW-1185">Reference proteome</keyword>
<reference evidence="9" key="1">
    <citation type="submission" date="2024-02" db="EMBL/GenBank/DDBJ databases">
        <authorList>
            <consortium name="ELIXIR-Norway"/>
            <consortium name="Elixir Norway"/>
        </authorList>
    </citation>
    <scope>NUCLEOTIDE SEQUENCE</scope>
</reference>
<comment type="similarity">
    <text evidence="5">Belongs to the TMEM41 family.</text>
</comment>
<gene>
    <name evidence="9" type="ORF">CSSPJE1EN1_LOCUS4490</name>
</gene>
<evidence type="ECO:0000313" key="10">
    <source>
        <dbReference type="Proteomes" id="UP001497444"/>
    </source>
</evidence>
<protein>
    <recommendedName>
        <fullName evidence="8">VTT domain-containing protein</fullName>
    </recommendedName>
</protein>
<evidence type="ECO:0000256" key="6">
    <source>
        <dbReference type="SAM" id="MobiDB-lite"/>
    </source>
</evidence>
<dbReference type="Proteomes" id="UP001497444">
    <property type="component" value="Chromosome 12"/>
</dbReference>
<keyword evidence="4 7" id="KW-0472">Membrane</keyword>
<dbReference type="InterPro" id="IPR045014">
    <property type="entry name" value="TM41A/B"/>
</dbReference>
<proteinExistence type="inferred from homology"/>
<keyword evidence="3 7" id="KW-1133">Transmembrane helix</keyword>
<keyword evidence="2 7" id="KW-0812">Transmembrane</keyword>
<dbReference type="PANTHER" id="PTHR43220:SF18">
    <property type="entry name" value="TRANSMEMBRANE PROTEIN 41B"/>
    <property type="match status" value="1"/>
</dbReference>
<feature type="transmembrane region" description="Helical" evidence="7">
    <location>
        <begin position="183"/>
        <end position="209"/>
    </location>
</feature>
<organism evidence="9 10">
    <name type="scientific">Sphagnum jensenii</name>
    <dbReference type="NCBI Taxonomy" id="128206"/>
    <lineage>
        <taxon>Eukaryota</taxon>
        <taxon>Viridiplantae</taxon>
        <taxon>Streptophyta</taxon>
        <taxon>Embryophyta</taxon>
        <taxon>Bryophyta</taxon>
        <taxon>Sphagnophytina</taxon>
        <taxon>Sphagnopsida</taxon>
        <taxon>Sphagnales</taxon>
        <taxon>Sphagnaceae</taxon>
        <taxon>Sphagnum</taxon>
    </lineage>
</organism>
<comment type="subcellular location">
    <subcellularLocation>
        <location evidence="1">Membrane</location>
        <topology evidence="1">Multi-pass membrane protein</topology>
    </subcellularLocation>
</comment>
<dbReference type="PANTHER" id="PTHR43220">
    <property type="match status" value="1"/>
</dbReference>
<feature type="transmembrane region" description="Helical" evidence="7">
    <location>
        <begin position="57"/>
        <end position="78"/>
    </location>
</feature>
<evidence type="ECO:0000256" key="3">
    <source>
        <dbReference type="ARBA" id="ARBA00022989"/>
    </source>
</evidence>
<evidence type="ECO:0000313" key="9">
    <source>
        <dbReference type="EMBL" id="CAK9259012.1"/>
    </source>
</evidence>
<feature type="domain" description="VTT" evidence="8">
    <location>
        <begin position="167"/>
        <end position="286"/>
    </location>
</feature>
<sequence>MYHHPHVHGDKEMHLGVDRLSTTSRSSSSAMDPEEGEIASQKGSSGHIDKFVWFRKLLLLCLIFTISFSFVFFLFMSLPKLHSLTSKRSNFGEDEIQSLHTSQEAHGDNGGEVDHSQHQLELAFKLPKNITELQAVQETLLIYQKEHQIQVQISIICVYIFLQAFIIPGSIFLNILAGSLYGFYKALILVLVLATIGSAVCYMLSYLILKEIIYYYFPERCVWLAQEVHHHRHNLLNYILFLRITPIFPNWFINVSAPIVSVPLQQFVLGTFIGEIPASIVAVKAGCILSQLNSVADLYNLETVLTISVIAILALVPVVFKRRIEEHMQGLTLIKTT</sequence>
<evidence type="ECO:0000256" key="7">
    <source>
        <dbReference type="SAM" id="Phobius"/>
    </source>
</evidence>
<dbReference type="InterPro" id="IPR032816">
    <property type="entry name" value="VTT_dom"/>
</dbReference>